<reference evidence="8 9" key="1">
    <citation type="journal article" date="2024" name="Int. J. Syst. Evol. Microbiol.">
        <title>Clostridium omnivorum sp. nov., isolated from anoxic soil under the treatment of reductive soil disinfestation.</title>
        <authorList>
            <person name="Ueki A."/>
            <person name="Tonouchi A."/>
            <person name="Kaku N."/>
            <person name="Honma S."/>
            <person name="Ueki K."/>
        </authorList>
    </citation>
    <scope>NUCLEOTIDE SEQUENCE [LARGE SCALE GENOMIC DNA]</scope>
    <source>
        <strain evidence="8 9">E14</strain>
    </source>
</reference>
<keyword evidence="5 6" id="KW-0472">Membrane</keyword>
<gene>
    <name evidence="8" type="ORF">bsdE14_33690</name>
</gene>
<dbReference type="RefSeq" id="WP_264851273.1">
    <property type="nucleotide sequence ID" value="NZ_BRXR01000001.1"/>
</dbReference>
<name>A0ABQ5NA42_9CLOT</name>
<proteinExistence type="predicted"/>
<dbReference type="InterPro" id="IPR052984">
    <property type="entry name" value="UPF0421"/>
</dbReference>
<evidence type="ECO:0000256" key="3">
    <source>
        <dbReference type="ARBA" id="ARBA00022692"/>
    </source>
</evidence>
<evidence type="ECO:0000256" key="6">
    <source>
        <dbReference type="SAM" id="Phobius"/>
    </source>
</evidence>
<feature type="transmembrane region" description="Helical" evidence="6">
    <location>
        <begin position="12"/>
        <end position="39"/>
    </location>
</feature>
<organism evidence="8 9">
    <name type="scientific">Clostridium omnivorum</name>
    <dbReference type="NCBI Taxonomy" id="1604902"/>
    <lineage>
        <taxon>Bacteria</taxon>
        <taxon>Bacillati</taxon>
        <taxon>Bacillota</taxon>
        <taxon>Clostridia</taxon>
        <taxon>Eubacteriales</taxon>
        <taxon>Clostridiaceae</taxon>
        <taxon>Clostridium</taxon>
    </lineage>
</organism>
<keyword evidence="9" id="KW-1185">Reference proteome</keyword>
<evidence type="ECO:0000313" key="9">
    <source>
        <dbReference type="Proteomes" id="UP001208567"/>
    </source>
</evidence>
<accession>A0ABQ5NA42</accession>
<comment type="caution">
    <text evidence="8">The sequence shown here is derived from an EMBL/GenBank/DDBJ whole genome shotgun (WGS) entry which is preliminary data.</text>
</comment>
<dbReference type="InterPro" id="IPR038323">
    <property type="entry name" value="ArAE_1_C_sf"/>
</dbReference>
<dbReference type="Proteomes" id="UP001208567">
    <property type="component" value="Unassembled WGS sequence"/>
</dbReference>
<feature type="transmembrane region" description="Helical" evidence="6">
    <location>
        <begin position="60"/>
        <end position="88"/>
    </location>
</feature>
<dbReference type="Gene3D" id="1.20.120.940">
    <property type="entry name" value="Putative aromatic acid exporter, C-terminal domain"/>
    <property type="match status" value="1"/>
</dbReference>
<dbReference type="InterPro" id="IPR021062">
    <property type="entry name" value="ArAE_1_C"/>
</dbReference>
<sequence length="326" mass="37159">MNFIGYRTLKTGIGAAAAMTIAMALGLKYAAAAGIITILSLQSTKKQSVNFAIQRMGACVLALFLSSVLFSLLGYNTLTFGLFLLVFIPLTTRLRLNEGIVVNSVLVTHLLTEKNITEALIINELGLMIIGVGIALLLNLYIPSIENKIKEDQEYIENTIKDILSHMSVALKACAISIKEEELFTNLEERLKLGRKRAYSNLNNALFSDNSYYAKYMDMRLQQLSCLKNMRRHFERFSIGYTQNMMIADFTARLSESIHQYNTAEGLLKSLQQLRDSFREMELPKTREEFENRAMLYQFLNDLEQFLLIKNEFKRNIHESIAVDLY</sequence>
<evidence type="ECO:0000256" key="2">
    <source>
        <dbReference type="ARBA" id="ARBA00022475"/>
    </source>
</evidence>
<dbReference type="InterPro" id="IPR010343">
    <property type="entry name" value="ArAE_1"/>
</dbReference>
<evidence type="ECO:0000256" key="4">
    <source>
        <dbReference type="ARBA" id="ARBA00022989"/>
    </source>
</evidence>
<keyword evidence="4 6" id="KW-1133">Transmembrane helix</keyword>
<dbReference type="PANTHER" id="PTHR40064">
    <property type="entry name" value="MEMBRANE PROTEIN-RELATED"/>
    <property type="match status" value="1"/>
</dbReference>
<dbReference type="Pfam" id="PF11728">
    <property type="entry name" value="ArAE_1_C"/>
    <property type="match status" value="1"/>
</dbReference>
<dbReference type="EMBL" id="BRXR01000001">
    <property type="protein sequence ID" value="GLC31959.1"/>
    <property type="molecule type" value="Genomic_DNA"/>
</dbReference>
<evidence type="ECO:0000256" key="5">
    <source>
        <dbReference type="ARBA" id="ARBA00023136"/>
    </source>
</evidence>
<keyword evidence="2" id="KW-1003">Cell membrane</keyword>
<protein>
    <submittedName>
        <fullName evidence="8">Membrane protein</fullName>
    </submittedName>
</protein>
<feature type="transmembrane region" description="Helical" evidence="6">
    <location>
        <begin position="120"/>
        <end position="142"/>
    </location>
</feature>
<evidence type="ECO:0000259" key="7">
    <source>
        <dbReference type="Pfam" id="PF11728"/>
    </source>
</evidence>
<keyword evidence="3 6" id="KW-0812">Transmembrane</keyword>
<evidence type="ECO:0000313" key="8">
    <source>
        <dbReference type="EMBL" id="GLC31959.1"/>
    </source>
</evidence>
<dbReference type="PANTHER" id="PTHR40064:SF1">
    <property type="entry name" value="MEMBRANE PROTEIN"/>
    <property type="match status" value="1"/>
</dbReference>
<feature type="domain" description="Putative aromatic acid exporter C-terminal" evidence="7">
    <location>
        <begin position="146"/>
        <end position="311"/>
    </location>
</feature>
<comment type="subcellular location">
    <subcellularLocation>
        <location evidence="1">Cell membrane</location>
        <topology evidence="1">Multi-pass membrane protein</topology>
    </subcellularLocation>
</comment>
<evidence type="ECO:0000256" key="1">
    <source>
        <dbReference type="ARBA" id="ARBA00004651"/>
    </source>
</evidence>
<dbReference type="Pfam" id="PF06081">
    <property type="entry name" value="ArAE_1"/>
    <property type="match status" value="1"/>
</dbReference>